<evidence type="ECO:0000256" key="3">
    <source>
        <dbReference type="ARBA" id="ARBA00022679"/>
    </source>
</evidence>
<dbReference type="Pfam" id="PF22335">
    <property type="entry name" value="Cas10-Cmr2_palm2"/>
    <property type="match status" value="1"/>
</dbReference>
<evidence type="ECO:0000256" key="1">
    <source>
        <dbReference type="ARBA" id="ARBA00005700"/>
    </source>
</evidence>
<sequence length="869" mass="98527">MSSLLFASCRVAFAALVHDLGKFAERAKLPISQDTLDAHKTLYCPFNQEGNYHSHVHAAYTGYAIDQIEPYLPPLIEGELYPFTSRQQNKDNSITNSLINAAAAHHKPDTFLQWVIATADRVASGFEREEFDKYNKAEAPNHYQARLLTLFEQIKISERAGEIESNSFAFRYPLAPLSAQTIFPVSRHQVETDNNEIAQKAYLKLWEQFVQGLAEMPASHRKKWDIWLDHFDTAYQCFTGSIPSATAFGVKPEVSLYDHSKTTAALATALWRWHEENQQTGQDQAVKLADRFASWDEQKFLLIQGDFFGIQDFIFSGGSDSNKQAAKLLRGRSFQVSLFTELAALKLLQACELPSTSQIINAAGKFLIVAPNTAKIKATVAQVQNELNQWFVENTYGLVGLGLADKEASCNDFIGDKFKTLIKGLFEQLEETKLQRLDLTDSTLSVQNISYPYGICRLNRYFPAETEYRPEDKNSGLSRISKDQITIGEQLVKKNRILICASAAEIFKTHKTASLSLPIFGYNVIFTENEAETGKFGELVNAQQLYRCWDFSIPNSLDQSVWNGYARRYINGYVAKFSLADEYTSDKYQNADLAEIEIDKIKAFDFIACEDRQLNGEKYEGSAALMTLKGDVDNLGTIFQTGLKTPTFAKMAALSRQMNQFFSLWLPTYCQQHSPNMYTVFAGGDDFFLIGPWQATQKMAGEMHEEFRHYVAENADIHFSAGMVMSKVGLPVPRLGDLAEDALEKAKGIDAGKNAVTIFNKTVKWENWQSLCDLENEIHRLAKAYQISTSYLYSLIRLAEQADNSTNIENTMWRSRFYYRTARYVVDKLNPEQRNNALKQITISLGENGIEKYKGNFVIPLFNYFYSKR</sequence>
<feature type="domain" description="GGDEF" evidence="12">
    <location>
        <begin position="623"/>
        <end position="761"/>
    </location>
</feature>
<organism evidence="13 14">
    <name type="scientific">Actinobacillus porcinus</name>
    <dbReference type="NCBI Taxonomy" id="51048"/>
    <lineage>
        <taxon>Bacteria</taxon>
        <taxon>Pseudomonadati</taxon>
        <taxon>Pseudomonadota</taxon>
        <taxon>Gammaproteobacteria</taxon>
        <taxon>Pasteurellales</taxon>
        <taxon>Pasteurellaceae</taxon>
        <taxon>Actinobacillus</taxon>
    </lineage>
</organism>
<evidence type="ECO:0000313" key="14">
    <source>
        <dbReference type="Proteomes" id="UP000308167"/>
    </source>
</evidence>
<evidence type="ECO:0000259" key="12">
    <source>
        <dbReference type="PROSITE" id="PS50887"/>
    </source>
</evidence>
<accession>A0ABY6TKW3</accession>
<dbReference type="PANTHER" id="PTHR36528">
    <property type="entry name" value="CRISPR SYSTEM SINGLE-STRAND-SPECIFIC DEOXYRIBONUCLEASE CAS10/CSM1 (SUBTYPE III-A)"/>
    <property type="match status" value="1"/>
</dbReference>
<evidence type="ECO:0000256" key="6">
    <source>
        <dbReference type="ARBA" id="ARBA00022759"/>
    </source>
</evidence>
<dbReference type="InterPro" id="IPR054767">
    <property type="entry name" value="Cas10-Cmr2_palm2"/>
</dbReference>
<dbReference type="Pfam" id="PF18211">
    <property type="entry name" value="Csm1_B"/>
    <property type="match status" value="1"/>
</dbReference>
<dbReference type="EMBL" id="CABFKI010000010">
    <property type="protein sequence ID" value="VTU08783.1"/>
    <property type="molecule type" value="Genomic_DNA"/>
</dbReference>
<dbReference type="PANTHER" id="PTHR36528:SF1">
    <property type="entry name" value="CRISPR SYSTEM SINGLE-STRAND-SPECIFIC DEOXYRIBONUCLEASE CAS10_CSM1 (SUBTYPE III-A)"/>
    <property type="match status" value="1"/>
</dbReference>
<comment type="similarity">
    <text evidence="1">Belongs to the CRISPR-associated Cas10/Csm1 family.</text>
</comment>
<keyword evidence="7" id="KW-0378">Hydrolase</keyword>
<evidence type="ECO:0000256" key="10">
    <source>
        <dbReference type="ARBA" id="ARBA00023118"/>
    </source>
</evidence>
<evidence type="ECO:0000256" key="2">
    <source>
        <dbReference type="ARBA" id="ARBA00014333"/>
    </source>
</evidence>
<dbReference type="NCBIfam" id="TIGR02578">
    <property type="entry name" value="cas_TM1811_Csm1"/>
    <property type="match status" value="1"/>
</dbReference>
<keyword evidence="6" id="KW-0255">Endonuclease</keyword>
<reference evidence="13 14" key="1">
    <citation type="submission" date="2019-05" db="EMBL/GenBank/DDBJ databases">
        <authorList>
            <consortium name="Pathogen Informatics"/>
        </authorList>
    </citation>
    <scope>NUCLEOTIDE SEQUENCE [LARGE SCALE GENOMIC DNA]</scope>
    <source>
        <strain evidence="13 14">NM319</strain>
    </source>
</reference>
<gene>
    <name evidence="13" type="ORF">SAMEA1410922_01622</name>
</gene>
<dbReference type="RefSeq" id="WP_135710648.1">
    <property type="nucleotide sequence ID" value="NZ_CABFKI010000010.1"/>
</dbReference>
<dbReference type="PROSITE" id="PS50887">
    <property type="entry name" value="GGDEF"/>
    <property type="match status" value="1"/>
</dbReference>
<dbReference type="InterPro" id="IPR000160">
    <property type="entry name" value="GGDEF_dom"/>
</dbReference>
<evidence type="ECO:0000313" key="13">
    <source>
        <dbReference type="EMBL" id="VTU08783.1"/>
    </source>
</evidence>
<dbReference type="GeneID" id="86156000"/>
<evidence type="ECO:0000256" key="5">
    <source>
        <dbReference type="ARBA" id="ARBA00022741"/>
    </source>
</evidence>
<keyword evidence="9" id="KW-0067">ATP-binding</keyword>
<name>A0ABY6TKW3_9PAST</name>
<evidence type="ECO:0000256" key="9">
    <source>
        <dbReference type="ARBA" id="ARBA00022840"/>
    </source>
</evidence>
<comment type="caution">
    <text evidence="13">The sequence shown here is derived from an EMBL/GenBank/DDBJ whole genome shotgun (WGS) entry which is preliminary data.</text>
</comment>
<evidence type="ECO:0000256" key="11">
    <source>
        <dbReference type="ARBA" id="ARBA00032922"/>
    </source>
</evidence>
<keyword evidence="8" id="KW-0269">Exonuclease</keyword>
<keyword evidence="10" id="KW-0051">Antiviral defense</keyword>
<dbReference type="InterPro" id="IPR052117">
    <property type="entry name" value="Cas10/Csm1_subtype-III-A"/>
</dbReference>
<dbReference type="InterPro" id="IPR043128">
    <property type="entry name" value="Rev_trsase/Diguanyl_cyclase"/>
</dbReference>
<keyword evidence="4" id="KW-0540">Nuclease</keyword>
<evidence type="ECO:0000256" key="7">
    <source>
        <dbReference type="ARBA" id="ARBA00022801"/>
    </source>
</evidence>
<keyword evidence="14" id="KW-1185">Reference proteome</keyword>
<proteinExistence type="inferred from homology"/>
<protein>
    <recommendedName>
        <fullName evidence="2">CRISPR system single-strand-specific deoxyribonuclease Cas10/Csm1 (subtype III-A)</fullName>
    </recommendedName>
    <alternativeName>
        <fullName evidence="11">Cyclic oligoadenylate synthase</fullName>
    </alternativeName>
</protein>
<evidence type="ECO:0000256" key="4">
    <source>
        <dbReference type="ARBA" id="ARBA00022722"/>
    </source>
</evidence>
<keyword evidence="5" id="KW-0547">Nucleotide-binding</keyword>
<keyword evidence="3" id="KW-0808">Transferase</keyword>
<dbReference type="Proteomes" id="UP000308167">
    <property type="component" value="Unassembled WGS sequence"/>
</dbReference>
<evidence type="ECO:0000256" key="8">
    <source>
        <dbReference type="ARBA" id="ARBA00022839"/>
    </source>
</evidence>
<dbReference type="InterPro" id="IPR041062">
    <property type="entry name" value="Csm1_B"/>
</dbReference>
<dbReference type="Gene3D" id="3.30.70.270">
    <property type="match status" value="1"/>
</dbReference>
<dbReference type="InterPro" id="IPR013408">
    <property type="entry name" value="Cas10/Csm1"/>
</dbReference>